<name>A0A368HHG2_9GAMM</name>
<dbReference type="GO" id="GO:0005829">
    <property type="term" value="C:cytosol"/>
    <property type="evidence" value="ECO:0007669"/>
    <property type="project" value="TreeGrafter"/>
</dbReference>
<dbReference type="Pfam" id="PF01979">
    <property type="entry name" value="Amidohydro_1"/>
    <property type="match status" value="1"/>
</dbReference>
<gene>
    <name evidence="6" type="ORF">C4900_03360</name>
</gene>
<dbReference type="Gene3D" id="2.30.40.10">
    <property type="entry name" value="Urease, subunit C, domain 1"/>
    <property type="match status" value="1"/>
</dbReference>
<dbReference type="OrthoDB" id="9787621at2"/>
<dbReference type="PANTHER" id="PTHR11271">
    <property type="entry name" value="GUANINE DEAMINASE"/>
    <property type="match status" value="1"/>
</dbReference>
<evidence type="ECO:0000313" key="7">
    <source>
        <dbReference type="Proteomes" id="UP000253250"/>
    </source>
</evidence>
<accession>A0A368HHG2</accession>
<dbReference type="Proteomes" id="UP000253250">
    <property type="component" value="Unassembled WGS sequence"/>
</dbReference>
<evidence type="ECO:0000256" key="1">
    <source>
        <dbReference type="ARBA" id="ARBA00001947"/>
    </source>
</evidence>
<dbReference type="Gene3D" id="3.20.20.140">
    <property type="entry name" value="Metal-dependent hydrolases"/>
    <property type="match status" value="1"/>
</dbReference>
<evidence type="ECO:0000256" key="2">
    <source>
        <dbReference type="ARBA" id="ARBA00022723"/>
    </source>
</evidence>
<sequence>MTLFRAALLNPVDVQSWQFLDDAGLLVLDGVVRAVGRFDDVVKNYPWEPVKLDGVILPGFADVHIHWVQHAVRGRYAQDLLPWLAAHIWPEEARYADSLLAEQRAAEFFADCLAAGTVMGMSYSSPHPTAARIAHAARRGDWVTGNVVMTANAPADLVAASVKPPADLASLSEALGRTHYAITPRFALNCPADDLAALGAFARHQGLAVQTHLAESIAEVREVARLFPQALDYTDVYDEAGLLGPRTVLGHCLHLSAREWRCLKARGCWIAHCPSSNEALDSGRFDLDSARRYQVPFALASDVGAGPSHSMLHVMQRFRRQHQAAEVRVDPEEALFRATLAGARAMGRGAVAGSLDPGRRADFVLMPRGARAQSPQAWFEDLLEGSPDELEQRPLGTWIAGHQVSTGSGRIPLEPTLPC</sequence>
<dbReference type="EMBL" id="PSYR01000001">
    <property type="protein sequence ID" value="RCN58811.1"/>
    <property type="molecule type" value="Genomic_DNA"/>
</dbReference>
<keyword evidence="7" id="KW-1185">Reference proteome</keyword>
<keyword evidence="2" id="KW-0479">Metal-binding</keyword>
<dbReference type="AlphaFoldDB" id="A0A368HHG2"/>
<evidence type="ECO:0000313" key="6">
    <source>
        <dbReference type="EMBL" id="RCN58811.1"/>
    </source>
</evidence>
<dbReference type="PANTHER" id="PTHR11271:SF6">
    <property type="entry name" value="GUANINE DEAMINASE"/>
    <property type="match status" value="1"/>
</dbReference>
<organism evidence="6 7">
    <name type="scientific">Acidiferrobacter thiooxydans</name>
    <dbReference type="NCBI Taxonomy" id="163359"/>
    <lineage>
        <taxon>Bacteria</taxon>
        <taxon>Pseudomonadati</taxon>
        <taxon>Pseudomonadota</taxon>
        <taxon>Gammaproteobacteria</taxon>
        <taxon>Acidiferrobacterales</taxon>
        <taxon>Acidiferrobacteraceae</taxon>
        <taxon>Acidiferrobacter</taxon>
    </lineage>
</organism>
<dbReference type="GO" id="GO:0008892">
    <property type="term" value="F:guanine deaminase activity"/>
    <property type="evidence" value="ECO:0007669"/>
    <property type="project" value="TreeGrafter"/>
</dbReference>
<reference evidence="6 7" key="1">
    <citation type="submission" date="2018-02" db="EMBL/GenBank/DDBJ databases">
        <title>Insights into the biology of acidophilic members of the Acidiferrobacteraceae family derived from comparative genomic analyses.</title>
        <authorList>
            <person name="Issotta F."/>
            <person name="Thyssen C."/>
            <person name="Mena C."/>
            <person name="Moya A."/>
            <person name="Bellenberg S."/>
            <person name="Sproer C."/>
            <person name="Covarrubias P.C."/>
            <person name="Sand W."/>
            <person name="Quatrini R."/>
            <person name="Vera M."/>
        </authorList>
    </citation>
    <scope>NUCLEOTIDE SEQUENCE [LARGE SCALE GENOMIC DNA]</scope>
    <source>
        <strain evidence="7">m-1</strain>
    </source>
</reference>
<dbReference type="InterPro" id="IPR051607">
    <property type="entry name" value="Metallo-dep_hydrolases"/>
</dbReference>
<comment type="caution">
    <text evidence="6">The sequence shown here is derived from an EMBL/GenBank/DDBJ whole genome shotgun (WGS) entry which is preliminary data.</text>
</comment>
<proteinExistence type="predicted"/>
<dbReference type="SUPFAM" id="SSF51338">
    <property type="entry name" value="Composite domain of metallo-dependent hydrolases"/>
    <property type="match status" value="1"/>
</dbReference>
<dbReference type="InterPro" id="IPR011059">
    <property type="entry name" value="Metal-dep_hydrolase_composite"/>
</dbReference>
<dbReference type="UniPathway" id="UPA00603">
    <property type="reaction ID" value="UER00660"/>
</dbReference>
<dbReference type="RefSeq" id="WP_114282313.1">
    <property type="nucleotide sequence ID" value="NZ_PSYR01000001.1"/>
</dbReference>
<evidence type="ECO:0000256" key="4">
    <source>
        <dbReference type="ARBA" id="ARBA00022833"/>
    </source>
</evidence>
<evidence type="ECO:0000259" key="5">
    <source>
        <dbReference type="Pfam" id="PF01979"/>
    </source>
</evidence>
<keyword evidence="3" id="KW-0378">Hydrolase</keyword>
<dbReference type="GO" id="GO:0006147">
    <property type="term" value="P:guanine catabolic process"/>
    <property type="evidence" value="ECO:0007669"/>
    <property type="project" value="UniProtKB-UniPathway"/>
</dbReference>
<dbReference type="SUPFAM" id="SSF51556">
    <property type="entry name" value="Metallo-dependent hydrolases"/>
    <property type="match status" value="1"/>
</dbReference>
<protein>
    <submittedName>
        <fullName evidence="6">Guanine deaminase</fullName>
    </submittedName>
</protein>
<dbReference type="InterPro" id="IPR006680">
    <property type="entry name" value="Amidohydro-rel"/>
</dbReference>
<dbReference type="InterPro" id="IPR032466">
    <property type="entry name" value="Metal_Hydrolase"/>
</dbReference>
<feature type="domain" description="Amidohydrolase-related" evidence="5">
    <location>
        <begin position="55"/>
        <end position="366"/>
    </location>
</feature>
<evidence type="ECO:0000256" key="3">
    <source>
        <dbReference type="ARBA" id="ARBA00022801"/>
    </source>
</evidence>
<dbReference type="GO" id="GO:0008270">
    <property type="term" value="F:zinc ion binding"/>
    <property type="evidence" value="ECO:0007669"/>
    <property type="project" value="TreeGrafter"/>
</dbReference>
<keyword evidence="4" id="KW-0862">Zinc</keyword>
<comment type="cofactor">
    <cofactor evidence="1">
        <name>Zn(2+)</name>
        <dbReference type="ChEBI" id="CHEBI:29105"/>
    </cofactor>
</comment>